<organism evidence="1 2">
    <name type="scientific">Acinetobacter johnsonii</name>
    <dbReference type="NCBI Taxonomy" id="40214"/>
    <lineage>
        <taxon>Bacteria</taxon>
        <taxon>Pseudomonadati</taxon>
        <taxon>Pseudomonadota</taxon>
        <taxon>Gammaproteobacteria</taxon>
        <taxon>Moraxellales</taxon>
        <taxon>Moraxellaceae</taxon>
        <taxon>Acinetobacter</taxon>
    </lineage>
</organism>
<sequence>MSHLESLIVEYLDWQGYLVRRNTKVGRLKHGGWEMELDVIGFNPHSGDLVHYEPSVDAHTWETREMRYKKKFDAARKLIFLEVFSWLPPETPLRQIAVFPSHPKDRHTIAGAQILSIDELMAEIRSKIIGCGVMRSNAISENYPLLRVLQLSHCGYNKVI</sequence>
<protein>
    <submittedName>
        <fullName evidence="1">Uncharacterized protein</fullName>
    </submittedName>
</protein>
<dbReference type="EMBL" id="JAOCBE010000001">
    <property type="protein sequence ID" value="MDH0970272.1"/>
    <property type="molecule type" value="Genomic_DNA"/>
</dbReference>
<evidence type="ECO:0000313" key="2">
    <source>
        <dbReference type="Proteomes" id="UP001159915"/>
    </source>
</evidence>
<proteinExistence type="predicted"/>
<dbReference type="RefSeq" id="WP_004760759.1">
    <property type="nucleotide sequence ID" value="NZ_JAOCBE010000001.1"/>
</dbReference>
<comment type="caution">
    <text evidence="1">The sequence shown here is derived from an EMBL/GenBank/DDBJ whole genome shotgun (WGS) entry which is preliminary data.</text>
</comment>
<evidence type="ECO:0000313" key="1">
    <source>
        <dbReference type="EMBL" id="MDH0970272.1"/>
    </source>
</evidence>
<dbReference type="AlphaFoldDB" id="A0AA42MUY0"/>
<reference evidence="1" key="1">
    <citation type="submission" date="2022-09" db="EMBL/GenBank/DDBJ databases">
        <title>Intensive care unit water sources are persistently colonized with multi-drug resistant bacteria and are the site of extensive horizontal gene transfer of antibiotic resistance genes.</title>
        <authorList>
            <person name="Diorio-Toth L."/>
        </authorList>
    </citation>
    <scope>NUCLEOTIDE SEQUENCE</scope>
    <source>
        <strain evidence="1">GD03920</strain>
    </source>
</reference>
<dbReference type="Proteomes" id="UP001159915">
    <property type="component" value="Unassembled WGS sequence"/>
</dbReference>
<name>A0AA42MUY0_ACIJO</name>
<accession>A0AA42MUY0</accession>
<gene>
    <name evidence="1" type="ORF">N5C10_13825</name>
</gene>